<dbReference type="PROSITE" id="PS50928">
    <property type="entry name" value="ABC_TM1"/>
    <property type="match status" value="1"/>
</dbReference>
<dbReference type="InterPro" id="IPR035906">
    <property type="entry name" value="MetI-like_sf"/>
</dbReference>
<keyword evidence="11" id="KW-1185">Reference proteome</keyword>
<keyword evidence="3" id="KW-1003">Cell membrane</keyword>
<reference evidence="10 11" key="1">
    <citation type="submission" date="2024-06" db="EMBL/GenBank/DDBJ databases">
        <title>The Natural Products Discovery Center: Release of the First 8490 Sequenced Strains for Exploring Actinobacteria Biosynthetic Diversity.</title>
        <authorList>
            <person name="Kalkreuter E."/>
            <person name="Kautsar S.A."/>
            <person name="Yang D."/>
            <person name="Bader C.D."/>
            <person name="Teijaro C.N."/>
            <person name="Fluegel L."/>
            <person name="Davis C.M."/>
            <person name="Simpson J.R."/>
            <person name="Lauterbach L."/>
            <person name="Steele A.D."/>
            <person name="Gui C."/>
            <person name="Meng S."/>
            <person name="Li G."/>
            <person name="Viehrig K."/>
            <person name="Ye F."/>
            <person name="Su P."/>
            <person name="Kiefer A.F."/>
            <person name="Nichols A."/>
            <person name="Cepeda A.J."/>
            <person name="Yan W."/>
            <person name="Fan B."/>
            <person name="Jiang Y."/>
            <person name="Adhikari A."/>
            <person name="Zheng C.-J."/>
            <person name="Schuster L."/>
            <person name="Cowan T.M."/>
            <person name="Smanski M.J."/>
            <person name="Chevrette M.G."/>
            <person name="De Carvalho L.P.S."/>
            <person name="Shen B."/>
        </authorList>
    </citation>
    <scope>NUCLEOTIDE SEQUENCE [LARGE SCALE GENOMIC DNA]</scope>
    <source>
        <strain evidence="10 11">NPDC052347</strain>
    </source>
</reference>
<evidence type="ECO:0000256" key="6">
    <source>
        <dbReference type="ARBA" id="ARBA00023136"/>
    </source>
</evidence>
<dbReference type="CDD" id="cd06261">
    <property type="entry name" value="TM_PBP2"/>
    <property type="match status" value="1"/>
</dbReference>
<proteinExistence type="inferred from homology"/>
<dbReference type="PANTHER" id="PTHR30151">
    <property type="entry name" value="ALKANE SULFONATE ABC TRANSPORTER-RELATED, MEMBRANE SUBUNIT"/>
    <property type="match status" value="1"/>
</dbReference>
<evidence type="ECO:0000256" key="2">
    <source>
        <dbReference type="ARBA" id="ARBA00022448"/>
    </source>
</evidence>
<keyword evidence="4 7" id="KW-0812">Transmembrane</keyword>
<evidence type="ECO:0000313" key="11">
    <source>
        <dbReference type="Proteomes" id="UP001552594"/>
    </source>
</evidence>
<evidence type="ECO:0000259" key="9">
    <source>
        <dbReference type="PROSITE" id="PS50928"/>
    </source>
</evidence>
<keyword evidence="6 7" id="KW-0472">Membrane</keyword>
<dbReference type="PANTHER" id="PTHR30151:SF40">
    <property type="entry name" value="TRANSPORT SYSTEM INTEGRAL MEMBRANE PROTEIN"/>
    <property type="match status" value="1"/>
</dbReference>
<dbReference type="EMBL" id="JBFAUK010000013">
    <property type="protein sequence ID" value="MEV5508382.1"/>
    <property type="molecule type" value="Genomic_DNA"/>
</dbReference>
<comment type="caution">
    <text evidence="10">The sequence shown here is derived from an EMBL/GenBank/DDBJ whole genome shotgun (WGS) entry which is preliminary data.</text>
</comment>
<keyword evidence="5 7" id="KW-1133">Transmembrane helix</keyword>
<evidence type="ECO:0000256" key="3">
    <source>
        <dbReference type="ARBA" id="ARBA00022475"/>
    </source>
</evidence>
<sequence length="354" mass="36496">MASTEAAGQDAAERDAAAPDAAVPGIPAPGTAGPDAAAPDAPAPHTTAPNATVPNTTGPNPTGSNPTEPDSAGDIAGLEAGLDALDSAPPPRTPLRRLLLHKALPPITAVALILAVWKLLVLARITDDYKLPDPTAVWHSLRQLWLNGTLFDIIWTSVSRGLLGFLAALAIGTPLGLLVARVPVIRAALGPILSGLQSLPSVAWVPAAVIWLGITDSAMYAVILLGAVPSIANGLVSGIDQVPPLYLRAGHTLGATGLRGTRHILLPAALPGYLAGLKQGWAFSWRSLMAAELIASSPDLGLGLGQYLENARTDSDMPGVLLGIILILLIGIAIDLLIFTPLERRVLRTRGLAS</sequence>
<evidence type="ECO:0000256" key="8">
    <source>
        <dbReference type="SAM" id="MobiDB-lite"/>
    </source>
</evidence>
<comment type="similarity">
    <text evidence="7">Belongs to the binding-protein-dependent transport system permease family.</text>
</comment>
<evidence type="ECO:0000256" key="4">
    <source>
        <dbReference type="ARBA" id="ARBA00022692"/>
    </source>
</evidence>
<evidence type="ECO:0000256" key="5">
    <source>
        <dbReference type="ARBA" id="ARBA00022989"/>
    </source>
</evidence>
<dbReference type="Gene3D" id="1.10.3720.10">
    <property type="entry name" value="MetI-like"/>
    <property type="match status" value="1"/>
</dbReference>
<evidence type="ECO:0000313" key="10">
    <source>
        <dbReference type="EMBL" id="MEV5508382.1"/>
    </source>
</evidence>
<accession>A0ABV3JZQ6</accession>
<feature type="transmembrane region" description="Helical" evidence="7">
    <location>
        <begin position="320"/>
        <end position="340"/>
    </location>
</feature>
<protein>
    <submittedName>
        <fullName evidence="10">ABC transporter permease</fullName>
    </submittedName>
</protein>
<keyword evidence="2 7" id="KW-0813">Transport</keyword>
<dbReference type="Pfam" id="PF00528">
    <property type="entry name" value="BPD_transp_1"/>
    <property type="match status" value="1"/>
</dbReference>
<evidence type="ECO:0000256" key="7">
    <source>
        <dbReference type="RuleBase" id="RU363032"/>
    </source>
</evidence>
<feature type="compositionally biased region" description="Low complexity" evidence="8">
    <location>
        <begin position="1"/>
        <end position="10"/>
    </location>
</feature>
<feature type="transmembrane region" description="Helical" evidence="7">
    <location>
        <begin position="192"/>
        <end position="212"/>
    </location>
</feature>
<dbReference type="InterPro" id="IPR000515">
    <property type="entry name" value="MetI-like"/>
</dbReference>
<feature type="transmembrane region" description="Helical" evidence="7">
    <location>
        <begin position="161"/>
        <end position="180"/>
    </location>
</feature>
<evidence type="ECO:0000256" key="1">
    <source>
        <dbReference type="ARBA" id="ARBA00004651"/>
    </source>
</evidence>
<feature type="transmembrane region" description="Helical" evidence="7">
    <location>
        <begin position="218"/>
        <end position="239"/>
    </location>
</feature>
<feature type="compositionally biased region" description="Low complexity" evidence="8">
    <location>
        <begin position="18"/>
        <end position="67"/>
    </location>
</feature>
<name>A0ABV3JZQ6_STRON</name>
<dbReference type="SUPFAM" id="SSF161098">
    <property type="entry name" value="MetI-like"/>
    <property type="match status" value="1"/>
</dbReference>
<dbReference type="RefSeq" id="WP_241561008.1">
    <property type="nucleotide sequence ID" value="NZ_JBFAUK010000013.1"/>
</dbReference>
<comment type="subcellular location">
    <subcellularLocation>
        <location evidence="1 7">Cell membrane</location>
        <topology evidence="1 7">Multi-pass membrane protein</topology>
    </subcellularLocation>
</comment>
<feature type="transmembrane region" description="Helical" evidence="7">
    <location>
        <begin position="103"/>
        <end position="125"/>
    </location>
</feature>
<organism evidence="10 11">
    <name type="scientific">Streptomyces orinoci</name>
    <name type="common">Streptoverticillium orinoci</name>
    <dbReference type="NCBI Taxonomy" id="67339"/>
    <lineage>
        <taxon>Bacteria</taxon>
        <taxon>Bacillati</taxon>
        <taxon>Actinomycetota</taxon>
        <taxon>Actinomycetes</taxon>
        <taxon>Kitasatosporales</taxon>
        <taxon>Streptomycetaceae</taxon>
        <taxon>Streptomyces</taxon>
    </lineage>
</organism>
<gene>
    <name evidence="10" type="ORF">AB0L16_18205</name>
</gene>
<dbReference type="Proteomes" id="UP001552594">
    <property type="component" value="Unassembled WGS sequence"/>
</dbReference>
<feature type="domain" description="ABC transmembrane type-1" evidence="9">
    <location>
        <begin position="154"/>
        <end position="338"/>
    </location>
</feature>
<feature type="region of interest" description="Disordered" evidence="8">
    <location>
        <begin position="1"/>
        <end position="75"/>
    </location>
</feature>